<name>A0A1B4ZB97_IPONI</name>
<dbReference type="InterPro" id="IPR038765">
    <property type="entry name" value="Papain-like_cys_pep_sf"/>
</dbReference>
<evidence type="ECO:0000256" key="1">
    <source>
        <dbReference type="ARBA" id="ARBA00005234"/>
    </source>
</evidence>
<evidence type="ECO:0000256" key="2">
    <source>
        <dbReference type="ARBA" id="ARBA00022670"/>
    </source>
</evidence>
<feature type="domain" description="Ubiquitin-like protease family profile" evidence="5">
    <location>
        <begin position="459"/>
        <end position="634"/>
    </location>
</feature>
<dbReference type="OrthoDB" id="1293938at2759"/>
<dbReference type="PROSITE" id="PS50600">
    <property type="entry name" value="ULP_PROTEASE"/>
    <property type="match status" value="1"/>
</dbReference>
<dbReference type="AlphaFoldDB" id="A0A1B4ZB97"/>
<dbReference type="InterPro" id="IPR004252">
    <property type="entry name" value="Probable_transposase_24"/>
</dbReference>
<dbReference type="InterPro" id="IPR003653">
    <property type="entry name" value="Peptidase_C48_C"/>
</dbReference>
<reference evidence="6" key="1">
    <citation type="journal article" date="2016" name="Nat. Commun.">
        <title>Genome sequence and analysis of the Japanese morning glory Ipomoea nil.</title>
        <authorList>
            <person name="Hoshino A."/>
            <person name="Jayakumar V."/>
            <person name="Nitasaka E."/>
            <person name="Toyoda A."/>
            <person name="Noguchi H."/>
            <person name="Itoh T."/>
            <person name="Shin-i T."/>
            <person name="Minakuchi Y."/>
            <person name="Koda Y."/>
            <person name="Nagano A.J."/>
            <person name="Yasugi M."/>
            <person name="Honjo M.N."/>
            <person name="Kudoh H."/>
            <person name="Seki M."/>
            <person name="Kamiya A."/>
            <person name="Shiraki T."/>
            <person name="Carninci P."/>
            <person name="Asamizu E."/>
            <person name="Nishide H."/>
            <person name="Tanaka S."/>
            <person name="Park K."/>
            <person name="Morita Y."/>
            <person name="Yokoyama K."/>
            <person name="Uchiyama I."/>
            <person name="Tanaka Y."/>
            <person name="Tabata S."/>
            <person name="Shinozaki K."/>
            <person name="Hayashizaki Y."/>
            <person name="Kohara Y."/>
            <person name="Suzuki Y."/>
            <person name="Sugano S."/>
            <person name="Fujiyama A."/>
            <person name="Iida S."/>
            <person name="Sakakibara Y."/>
        </authorList>
    </citation>
    <scope>NUCLEOTIDE SEQUENCE</scope>
</reference>
<gene>
    <name evidence="6" type="primary">TNPA</name>
</gene>
<feature type="compositionally biased region" description="Low complexity" evidence="4">
    <location>
        <begin position="39"/>
        <end position="49"/>
    </location>
</feature>
<feature type="region of interest" description="Disordered" evidence="4">
    <location>
        <begin position="1"/>
        <end position="54"/>
    </location>
</feature>
<keyword evidence="2" id="KW-0645">Protease</keyword>
<feature type="compositionally biased region" description="Basic and acidic residues" evidence="4">
    <location>
        <begin position="15"/>
        <end position="31"/>
    </location>
</feature>
<accession>A0A1B4ZB97</accession>
<comment type="similarity">
    <text evidence="1">Belongs to the peptidase C48 family.</text>
</comment>
<sequence length="677" mass="78048">MAGRRKKKIVQQEQKGQEVHGDEEHNGKEVQVDEEENMSGSQETQSTRSTRGRTQMHKLAMQRAQGLKKDVQFNELGQPIGDSAAELQSYIGVLAREKVKLNFKTWKHVPQDIKDKIWDAVNLSFRVPAIFKKPCLSSANDKWRQYKTQLTNNFIWKRLNDEENLHKPPPGYGIMGDEWSQFVISRMSEDFKKLSEQQKVRRKQNLYPHRLARKGYARLASEISTELCDDDEVNRAILWKKGRTSKQGEIEGDVLKTKFTKIDEYIQQKQDGLLQLQGPNEDILTQALESKEHGGRVRAIGGHVNPSTYFRLGKGMLPNHEKNVLLRRQATVEDRVAKLENLVLQNVAFKSSPIEEKGSCTAKDAKGAMKLSEEEIGFMKQKLDFEDDDDELQFIDKEDVLEKQCKKKPSKEVKKLELNSSSMPKSLWLLYCYYKRALGNGESLKIVLDENVFGEECTLYVHDEDVTPFCQLMPISYTCIAVYIWYLYKKMMEDNKLEKFRFMQPCHVGHVPTTRTDKNFLDKQLESRARALADRLIDNPSSASLLVPCNVGFHWILTVINVSKDIVYLWDPLSHRIRDDDWKHVVEMAIKMVHAASGNGKKGRSKTAWEIVKAPRQPDSNQCGFYVMAYLKTLIENMPDIDDKDSVQALFQQVEYDKAVIDLVRSEWADIISSYIQ</sequence>
<keyword evidence="3" id="KW-0378">Hydrolase</keyword>
<organism evidence="6">
    <name type="scientific">Ipomoea nil</name>
    <name type="common">Japanese morning glory</name>
    <name type="synonym">Pharbitis nil</name>
    <dbReference type="NCBI Taxonomy" id="35883"/>
    <lineage>
        <taxon>Eukaryota</taxon>
        <taxon>Viridiplantae</taxon>
        <taxon>Streptophyta</taxon>
        <taxon>Embryophyta</taxon>
        <taxon>Tracheophyta</taxon>
        <taxon>Spermatophyta</taxon>
        <taxon>Magnoliopsida</taxon>
        <taxon>eudicotyledons</taxon>
        <taxon>Gunneridae</taxon>
        <taxon>Pentapetalae</taxon>
        <taxon>asterids</taxon>
        <taxon>lamiids</taxon>
        <taxon>Solanales</taxon>
        <taxon>Convolvulaceae</taxon>
        <taxon>Ipomoeeae</taxon>
        <taxon>Ipomoea</taxon>
    </lineage>
</organism>
<evidence type="ECO:0000259" key="5">
    <source>
        <dbReference type="PROSITE" id="PS50600"/>
    </source>
</evidence>
<dbReference type="Pfam" id="PF02902">
    <property type="entry name" value="Peptidase_C48"/>
    <property type="match status" value="1"/>
</dbReference>
<dbReference type="PANTHER" id="PTHR33018:SF31">
    <property type="entry name" value="TRANSPOSASE, PTTA_EN_SPM, PLANT"/>
    <property type="match status" value="1"/>
</dbReference>
<evidence type="ECO:0000313" key="6">
    <source>
        <dbReference type="EMBL" id="BAV56708.1"/>
    </source>
</evidence>
<dbReference type="SUPFAM" id="SSF54001">
    <property type="entry name" value="Cysteine proteinases"/>
    <property type="match status" value="1"/>
</dbReference>
<evidence type="ECO:0000256" key="4">
    <source>
        <dbReference type="SAM" id="MobiDB-lite"/>
    </source>
</evidence>
<dbReference type="GeneID" id="109147518"/>
<dbReference type="Gene3D" id="3.40.395.10">
    <property type="entry name" value="Adenoviral Proteinase, Chain A"/>
    <property type="match status" value="1"/>
</dbReference>
<protein>
    <submittedName>
        <fullName evidence="6">Transposase</fullName>
    </submittedName>
</protein>
<dbReference type="GO" id="GO:0006508">
    <property type="term" value="P:proteolysis"/>
    <property type="evidence" value="ECO:0007669"/>
    <property type="project" value="UniProtKB-KW"/>
</dbReference>
<dbReference type="GO" id="GO:0008234">
    <property type="term" value="F:cysteine-type peptidase activity"/>
    <property type="evidence" value="ECO:0007669"/>
    <property type="project" value="InterPro"/>
</dbReference>
<dbReference type="EMBL" id="LC101812">
    <property type="protein sequence ID" value="BAV56708.1"/>
    <property type="molecule type" value="Genomic_DNA"/>
</dbReference>
<dbReference type="Pfam" id="PF03004">
    <property type="entry name" value="Transposase_24"/>
    <property type="match status" value="1"/>
</dbReference>
<dbReference type="PANTHER" id="PTHR33018">
    <property type="entry name" value="OS10G0338966 PROTEIN-RELATED"/>
    <property type="match status" value="1"/>
</dbReference>
<evidence type="ECO:0000256" key="3">
    <source>
        <dbReference type="ARBA" id="ARBA00022801"/>
    </source>
</evidence>
<dbReference type="KEGG" id="ini:109147518"/>
<proteinExistence type="inferred from homology"/>